<dbReference type="OrthoDB" id="9770424at2"/>
<dbReference type="GO" id="GO:0051604">
    <property type="term" value="P:protein maturation"/>
    <property type="evidence" value="ECO:0007669"/>
    <property type="project" value="TreeGrafter"/>
</dbReference>
<evidence type="ECO:0000313" key="4">
    <source>
        <dbReference type="EMBL" id="BAM08110.1"/>
    </source>
</evidence>
<dbReference type="PANTHER" id="PTHR30149">
    <property type="entry name" value="HYDROGENASE PROTEIN ASSEMBLY PROTEIN HYPD"/>
    <property type="match status" value="1"/>
</dbReference>
<dbReference type="NCBIfam" id="TIGR00075">
    <property type="entry name" value="hypD"/>
    <property type="match status" value="1"/>
</dbReference>
<dbReference type="STRING" id="1162668.LFE_2439"/>
<dbReference type="HOGENOM" id="CLU_048562_1_0_0"/>
<reference evidence="4 5" key="1">
    <citation type="journal article" date="2012" name="J. Bacteriol.">
        <title>Complete Genome Sequence of Leptospirillum ferrooxidans Strain C2-3, Isolated from a Fresh Volcanic Ash Deposit on the Island of Miyake, Japan.</title>
        <authorList>
            <person name="Fujimura R."/>
            <person name="Sato Y."/>
            <person name="Nishizawa T."/>
            <person name="Oshima K."/>
            <person name="Kim S.-W."/>
            <person name="Hattori M."/>
            <person name="Kamijo T."/>
            <person name="Ohta H."/>
        </authorList>
    </citation>
    <scope>NUCLEOTIDE SEQUENCE [LARGE SCALE GENOMIC DNA]</scope>
    <source>
        <strain evidence="4 5">C2-3</strain>
    </source>
</reference>
<evidence type="ECO:0000256" key="1">
    <source>
        <dbReference type="ARBA" id="ARBA00007888"/>
    </source>
</evidence>
<evidence type="ECO:0000256" key="2">
    <source>
        <dbReference type="ARBA" id="ARBA00022723"/>
    </source>
</evidence>
<comment type="similarity">
    <text evidence="1">Belongs to the HypD family.</text>
</comment>
<keyword evidence="5" id="KW-1185">Reference proteome</keyword>
<evidence type="ECO:0000256" key="3">
    <source>
        <dbReference type="ARBA" id="ARBA00023004"/>
    </source>
</evidence>
<dbReference type="GO" id="GO:0070025">
    <property type="term" value="F:carbon monoxide binding"/>
    <property type="evidence" value="ECO:0007669"/>
    <property type="project" value="TreeGrafter"/>
</dbReference>
<reference evidence="5" key="2">
    <citation type="submission" date="2012-03" db="EMBL/GenBank/DDBJ databases">
        <title>The complete genome sequence of the pioneer microbe on fresh volcanic deposit, Leptospirillum ferrooxidans strain C2-3.</title>
        <authorList>
            <person name="Fujimura R."/>
            <person name="Sato Y."/>
            <person name="Nishizawa T."/>
            <person name="Nanba K."/>
            <person name="Oshima K."/>
            <person name="Hattori M."/>
            <person name="Kamijo T."/>
            <person name="Ohta H."/>
        </authorList>
    </citation>
    <scope>NUCLEOTIDE SEQUENCE [LARGE SCALE GENOMIC DNA]</scope>
    <source>
        <strain evidence="5">C2-3</strain>
    </source>
</reference>
<dbReference type="Gene3D" id="3.40.50.11750">
    <property type="entry name" value="HypD, alpha/beta domain 1"/>
    <property type="match status" value="2"/>
</dbReference>
<dbReference type="RefSeq" id="WP_014450593.1">
    <property type="nucleotide sequence ID" value="NC_017094.1"/>
</dbReference>
<dbReference type="InterPro" id="IPR002780">
    <property type="entry name" value="Hyd_form_HypD"/>
</dbReference>
<dbReference type="EMBL" id="AP012342">
    <property type="protein sequence ID" value="BAM08110.1"/>
    <property type="molecule type" value="Genomic_DNA"/>
</dbReference>
<dbReference type="InterPro" id="IPR042244">
    <property type="entry name" value="HypD_2_sf"/>
</dbReference>
<keyword evidence="3" id="KW-0408">Iron</keyword>
<sequence length="380" mass="41063">MKASLRFIEEFRDPPTGLSLIAHLKKAVTRPIRLMEFCGGHTHAFYRFGLLDLLPEKIRMIHGPGCPVCILPMGRIDAAIDLALRPEVILVTYGDVLRVPGSAGMTLMKARSRGADVRIIYSAVEALALARKYPERKVVFFAIGFETTTPPTAAVLIEARQSGLGNFFVFANHVMTPPAMRAILSNQKSGAELDGIIGPSHVSTVIGSDAYSFVADEFHIPVVIAGFEPLDILLALKMLANQISGHQAIVENEYRRAVTPKGNPLAQKLVGEVFQTASSFEWRGLGILGESSLEIRPEYSAHDALCQFDITITAISDPKACECGEILKGLKRPRDCRIFGTLCTPDTPVGSCMVSAEGACAAAYHYGSGTVAKNAGEILH</sequence>
<gene>
    <name evidence="4" type="primary">hypD</name>
    <name evidence="4" type="ordered locus">LFE_2439</name>
</gene>
<dbReference type="GO" id="GO:0051539">
    <property type="term" value="F:4 iron, 4 sulfur cluster binding"/>
    <property type="evidence" value="ECO:0007669"/>
    <property type="project" value="TreeGrafter"/>
</dbReference>
<organism evidence="4 5">
    <name type="scientific">Leptospirillum ferrooxidans (strain C2-3)</name>
    <dbReference type="NCBI Taxonomy" id="1162668"/>
    <lineage>
        <taxon>Bacteria</taxon>
        <taxon>Pseudomonadati</taxon>
        <taxon>Nitrospirota</taxon>
        <taxon>Nitrospiria</taxon>
        <taxon>Nitrospirales</taxon>
        <taxon>Nitrospiraceae</taxon>
        <taxon>Leptospirillum</taxon>
    </lineage>
</organism>
<dbReference type="PANTHER" id="PTHR30149:SF0">
    <property type="entry name" value="HYDROGENASE MATURATION FACTOR HYPD"/>
    <property type="match status" value="1"/>
</dbReference>
<proteinExistence type="inferred from homology"/>
<evidence type="ECO:0000313" key="5">
    <source>
        <dbReference type="Proteomes" id="UP000007382"/>
    </source>
</evidence>
<dbReference type="Gene3D" id="6.10.20.100">
    <property type="match status" value="1"/>
</dbReference>
<accession>I0IS61</accession>
<dbReference type="eggNOG" id="COG0409">
    <property type="taxonomic scope" value="Bacteria"/>
</dbReference>
<dbReference type="PATRIC" id="fig|1162668.3.peg.2895"/>
<dbReference type="PIRSF" id="PIRSF005622">
    <property type="entry name" value="Hydrgn_mat_hypD"/>
    <property type="match status" value="1"/>
</dbReference>
<protein>
    <submittedName>
        <fullName evidence="4">Putative hydrogenase expression/formation protein</fullName>
    </submittedName>
</protein>
<dbReference type="InterPro" id="IPR042243">
    <property type="entry name" value="HypD_1"/>
</dbReference>
<keyword evidence="2" id="KW-0479">Metal-binding</keyword>
<dbReference type="AlphaFoldDB" id="I0IS61"/>
<name>I0IS61_LEPFC</name>
<dbReference type="KEGG" id="lfc:LFE_2439"/>
<dbReference type="GO" id="GO:0005506">
    <property type="term" value="F:iron ion binding"/>
    <property type="evidence" value="ECO:0007669"/>
    <property type="project" value="TreeGrafter"/>
</dbReference>
<dbReference type="Proteomes" id="UP000007382">
    <property type="component" value="Chromosome"/>
</dbReference>
<dbReference type="Pfam" id="PF01924">
    <property type="entry name" value="HypD"/>
    <property type="match status" value="1"/>
</dbReference>